<dbReference type="Proteomes" id="UP001484239">
    <property type="component" value="Unassembled WGS sequence"/>
</dbReference>
<organism evidence="2 3">
    <name type="scientific">Gaopeijia maritima</name>
    <dbReference type="NCBI Taxonomy" id="3119007"/>
    <lineage>
        <taxon>Bacteria</taxon>
        <taxon>Pseudomonadati</taxon>
        <taxon>Gemmatimonadota</taxon>
        <taxon>Longimicrobiia</taxon>
        <taxon>Gaopeijiales</taxon>
        <taxon>Gaopeijiaceae</taxon>
        <taxon>Gaopeijia</taxon>
    </lineage>
</organism>
<reference evidence="2 3" key="1">
    <citation type="submission" date="2024-02" db="EMBL/GenBank/DDBJ databases">
        <title>A novel Gemmatimonadota bacterium.</title>
        <authorList>
            <person name="Du Z.-J."/>
            <person name="Ye Y.-Q."/>
        </authorList>
    </citation>
    <scope>NUCLEOTIDE SEQUENCE [LARGE SCALE GENOMIC DNA]</scope>
    <source>
        <strain evidence="2 3">DH-20</strain>
    </source>
</reference>
<evidence type="ECO:0000256" key="1">
    <source>
        <dbReference type="SAM" id="SignalP"/>
    </source>
</evidence>
<evidence type="ECO:0000313" key="2">
    <source>
        <dbReference type="EMBL" id="MEK9501862.1"/>
    </source>
</evidence>
<gene>
    <name evidence="2" type="ORF">WI372_12795</name>
</gene>
<feature type="chain" id="PRO_5047024773" description="Secreted protein" evidence="1">
    <location>
        <begin position="31"/>
        <end position="204"/>
    </location>
</feature>
<protein>
    <recommendedName>
        <fullName evidence="4">Secreted protein</fullName>
    </recommendedName>
</protein>
<feature type="signal peptide" evidence="1">
    <location>
        <begin position="1"/>
        <end position="30"/>
    </location>
</feature>
<name>A0ABU9ECL8_9BACT</name>
<proteinExistence type="predicted"/>
<comment type="caution">
    <text evidence="2">The sequence shown here is derived from an EMBL/GenBank/DDBJ whole genome shotgun (WGS) entry which is preliminary data.</text>
</comment>
<sequence>MNPFSTVVTGASRPPLLALLAAAFALPAAAQAPLPVDLQVRLAVQAAPADMRDGATVHGWNADGSVSVLRQGDNEMICLAPNPTREDFEVSCHHEGLEPFFERGRELAMAGVTGNARTQARWDEYTAGTLPIPFGATNYILTGEGFDPATAEIQSPYLRWVIYTPEATATSTGLPEAGGAPGAPWLMFAGTPGSHIMISPPRGN</sequence>
<keyword evidence="1" id="KW-0732">Signal</keyword>
<evidence type="ECO:0008006" key="4">
    <source>
        <dbReference type="Google" id="ProtNLM"/>
    </source>
</evidence>
<accession>A0ABU9ECL8</accession>
<evidence type="ECO:0000313" key="3">
    <source>
        <dbReference type="Proteomes" id="UP001484239"/>
    </source>
</evidence>
<dbReference type="EMBL" id="JBBHLI010000007">
    <property type="protein sequence ID" value="MEK9501862.1"/>
    <property type="molecule type" value="Genomic_DNA"/>
</dbReference>
<keyword evidence="3" id="KW-1185">Reference proteome</keyword>
<dbReference type="RefSeq" id="WP_405278951.1">
    <property type="nucleotide sequence ID" value="NZ_CP144380.1"/>
</dbReference>